<evidence type="ECO:0000256" key="2">
    <source>
        <dbReference type="ARBA" id="ARBA00008126"/>
    </source>
</evidence>
<keyword evidence="10" id="KW-1185">Reference proteome</keyword>
<dbReference type="Gene3D" id="3.30.40.10">
    <property type="entry name" value="Zinc/RING finger domain, C3HC4 (zinc finger)"/>
    <property type="match status" value="2"/>
</dbReference>
<dbReference type="GO" id="GO:0061630">
    <property type="term" value="F:ubiquitin protein ligase activity"/>
    <property type="evidence" value="ECO:0007669"/>
    <property type="project" value="InterPro"/>
</dbReference>
<reference evidence="9" key="1">
    <citation type="submission" date="2020-11" db="EMBL/GenBank/DDBJ databases">
        <authorList>
            <consortium name="DOE Joint Genome Institute"/>
            <person name="Ahrendt S."/>
            <person name="Riley R."/>
            <person name="Andreopoulos W."/>
            <person name="Labutti K."/>
            <person name="Pangilinan J."/>
            <person name="Ruiz-Duenas F.J."/>
            <person name="Barrasa J.M."/>
            <person name="Sanchez-Garcia M."/>
            <person name="Camarero S."/>
            <person name="Miyauchi S."/>
            <person name="Serrano A."/>
            <person name="Linde D."/>
            <person name="Babiker R."/>
            <person name="Drula E."/>
            <person name="Ayuso-Fernandez I."/>
            <person name="Pacheco R."/>
            <person name="Padilla G."/>
            <person name="Ferreira P."/>
            <person name="Barriuso J."/>
            <person name="Kellner H."/>
            <person name="Castanera R."/>
            <person name="Alfaro M."/>
            <person name="Ramirez L."/>
            <person name="Pisabarro A.G."/>
            <person name="Kuo A."/>
            <person name="Tritt A."/>
            <person name="Lipzen A."/>
            <person name="He G."/>
            <person name="Yan M."/>
            <person name="Ng V."/>
            <person name="Cullen D."/>
            <person name="Martin F."/>
            <person name="Rosso M.-N."/>
            <person name="Henrissat B."/>
            <person name="Hibbett D."/>
            <person name="Martinez A.T."/>
            <person name="Grigoriev I.V."/>
        </authorList>
    </citation>
    <scope>NUCLEOTIDE SEQUENCE</scope>
    <source>
        <strain evidence="9">CBS 247.69</strain>
    </source>
</reference>
<dbReference type="InterPro" id="IPR016818">
    <property type="entry name" value="NOSIP"/>
</dbReference>
<comment type="caution">
    <text evidence="9">The sequence shown here is derived from an EMBL/GenBank/DDBJ whole genome shotgun (WGS) entry which is preliminary data.</text>
</comment>
<dbReference type="PIRSF" id="PIRSF023577">
    <property type="entry name" value="ENOS_interacting"/>
    <property type="match status" value="1"/>
</dbReference>
<feature type="coiled-coil region" evidence="6">
    <location>
        <begin position="67"/>
        <end position="104"/>
    </location>
</feature>
<keyword evidence="6" id="KW-0175">Coiled coil</keyword>
<evidence type="ECO:0000256" key="5">
    <source>
        <dbReference type="PROSITE-ProRule" id="PRU00175"/>
    </source>
</evidence>
<dbReference type="Proteomes" id="UP000807353">
    <property type="component" value="Unassembled WGS sequence"/>
</dbReference>
<dbReference type="PROSITE" id="PS50089">
    <property type="entry name" value="ZF_RING_2"/>
    <property type="match status" value="1"/>
</dbReference>
<dbReference type="InterPro" id="IPR013083">
    <property type="entry name" value="Znf_RING/FYVE/PHD"/>
</dbReference>
<evidence type="ECO:0000256" key="7">
    <source>
        <dbReference type="SAM" id="MobiDB-lite"/>
    </source>
</evidence>
<evidence type="ECO:0000313" key="9">
    <source>
        <dbReference type="EMBL" id="KAF9457897.1"/>
    </source>
</evidence>
<dbReference type="PANTHER" id="PTHR13063">
    <property type="entry name" value="ENOS INTERACTING PROTEIN"/>
    <property type="match status" value="1"/>
</dbReference>
<comment type="similarity">
    <text evidence="2 4">Belongs to the NOSIP family.</text>
</comment>
<dbReference type="EMBL" id="MU150355">
    <property type="protein sequence ID" value="KAF9457897.1"/>
    <property type="molecule type" value="Genomic_DNA"/>
</dbReference>
<dbReference type="OrthoDB" id="116827at2759"/>
<keyword evidence="5" id="KW-0479">Metal-binding</keyword>
<dbReference type="PANTHER" id="PTHR13063:SF10">
    <property type="entry name" value="NITRIC OXIDE SYNTHASE-INTERACTING PROTEIN"/>
    <property type="match status" value="1"/>
</dbReference>
<keyword evidence="3 4" id="KW-0539">Nucleus</keyword>
<sequence length="332" mass="36621">MTKHSKNNTASSIFSYAEYKKLDYGTKRQRLGNESMRRFDACALCLNSAREPVACNEGHLFCKECVYTDLLSQKKDIQRQKAKLEAMKQEVEDEKIRAKEAARERVLLEFEKGQLGLASTPGSTGTKSGGEADEPRGTKRKFAFDASTVETLAQEAEEAALREIEREQAEALRHKLPDFWLPSLTPTYSSTGPPQSLLDVKVQTTCRGGNPAHSIALKHLIPVKFSYYNNDSSRSAESTPVEGNGVRKEEPEPMCPSCKKRLSNSILMFVMKPCAHVTCKTCTDSLVRPAKQCVVCDAQLKEKDIVELKREGTGFAGGGLAETSKAGIAFQG</sequence>
<organism evidence="9 10">
    <name type="scientific">Collybia nuda</name>
    <dbReference type="NCBI Taxonomy" id="64659"/>
    <lineage>
        <taxon>Eukaryota</taxon>
        <taxon>Fungi</taxon>
        <taxon>Dikarya</taxon>
        <taxon>Basidiomycota</taxon>
        <taxon>Agaricomycotina</taxon>
        <taxon>Agaricomycetes</taxon>
        <taxon>Agaricomycetidae</taxon>
        <taxon>Agaricales</taxon>
        <taxon>Tricholomatineae</taxon>
        <taxon>Clitocybaceae</taxon>
        <taxon>Collybia</taxon>
    </lineage>
</organism>
<evidence type="ECO:0000256" key="4">
    <source>
        <dbReference type="PIRNR" id="PIRNR023577"/>
    </source>
</evidence>
<dbReference type="GO" id="GO:0005634">
    <property type="term" value="C:nucleus"/>
    <property type="evidence" value="ECO:0007669"/>
    <property type="project" value="UniProtKB-SubCell"/>
</dbReference>
<dbReference type="InterPro" id="IPR001841">
    <property type="entry name" value="Znf_RING"/>
</dbReference>
<protein>
    <recommendedName>
        <fullName evidence="8">RING-type domain-containing protein</fullName>
    </recommendedName>
</protein>
<proteinExistence type="inferred from homology"/>
<feature type="region of interest" description="Disordered" evidence="7">
    <location>
        <begin position="116"/>
        <end position="139"/>
    </location>
</feature>
<dbReference type="InterPro" id="IPR031790">
    <property type="entry name" value="Znf-NOSIP"/>
</dbReference>
<evidence type="ECO:0000256" key="1">
    <source>
        <dbReference type="ARBA" id="ARBA00004123"/>
    </source>
</evidence>
<name>A0A9P6CA45_9AGAR</name>
<evidence type="ECO:0000313" key="10">
    <source>
        <dbReference type="Proteomes" id="UP000807353"/>
    </source>
</evidence>
<evidence type="ECO:0000256" key="6">
    <source>
        <dbReference type="SAM" id="Coils"/>
    </source>
</evidence>
<gene>
    <name evidence="9" type="ORF">BDZ94DRAFT_1272036</name>
</gene>
<feature type="region of interest" description="Disordered" evidence="7">
    <location>
        <begin position="231"/>
        <end position="254"/>
    </location>
</feature>
<keyword evidence="5" id="KW-0862">Zinc</keyword>
<dbReference type="Pfam" id="PF15906">
    <property type="entry name" value="zf-NOSIP"/>
    <property type="match status" value="1"/>
</dbReference>
<evidence type="ECO:0000256" key="3">
    <source>
        <dbReference type="ARBA" id="ARBA00023242"/>
    </source>
</evidence>
<keyword evidence="5" id="KW-0863">Zinc-finger</keyword>
<dbReference type="GO" id="GO:0008270">
    <property type="term" value="F:zinc ion binding"/>
    <property type="evidence" value="ECO:0007669"/>
    <property type="project" value="UniProtKB-KW"/>
</dbReference>
<dbReference type="AlphaFoldDB" id="A0A9P6CA45"/>
<accession>A0A9P6CA45</accession>
<evidence type="ECO:0000259" key="8">
    <source>
        <dbReference type="PROSITE" id="PS50089"/>
    </source>
</evidence>
<feature type="domain" description="RING-type" evidence="8">
    <location>
        <begin position="255"/>
        <end position="297"/>
    </location>
</feature>
<dbReference type="SUPFAM" id="SSF57850">
    <property type="entry name" value="RING/U-box"/>
    <property type="match status" value="2"/>
</dbReference>
<comment type="subcellular location">
    <subcellularLocation>
        <location evidence="1 4">Nucleus</location>
    </subcellularLocation>
</comment>